<dbReference type="Proteomes" id="UP000662747">
    <property type="component" value="Chromosome"/>
</dbReference>
<gene>
    <name evidence="2" type="ORF">JY651_28795</name>
</gene>
<dbReference type="EMBL" id="CP071090">
    <property type="protein sequence ID" value="QSQ19331.1"/>
    <property type="molecule type" value="Genomic_DNA"/>
</dbReference>
<evidence type="ECO:0000259" key="1">
    <source>
        <dbReference type="Pfam" id="PF24832"/>
    </source>
</evidence>
<accession>A0ABX7NKH7</accession>
<evidence type="ECO:0000313" key="2">
    <source>
        <dbReference type="EMBL" id="QSQ19331.1"/>
    </source>
</evidence>
<dbReference type="InterPro" id="IPR056133">
    <property type="entry name" value="DUF7716"/>
</dbReference>
<dbReference type="RefSeq" id="WP_206720918.1">
    <property type="nucleotide sequence ID" value="NZ_CP071090.1"/>
</dbReference>
<proteinExistence type="predicted"/>
<evidence type="ECO:0000313" key="3">
    <source>
        <dbReference type="Proteomes" id="UP000662747"/>
    </source>
</evidence>
<feature type="domain" description="DUF7716" evidence="1">
    <location>
        <begin position="7"/>
        <end position="103"/>
    </location>
</feature>
<name>A0ABX7NKH7_9BACT</name>
<reference evidence="2 3" key="1">
    <citation type="submission" date="2021-02" db="EMBL/GenBank/DDBJ databases">
        <title>De Novo genome assembly of isolated myxobacteria.</title>
        <authorList>
            <person name="Stevens D.C."/>
        </authorList>
    </citation>
    <scope>NUCLEOTIDE SEQUENCE [LARGE SCALE GENOMIC DNA]</scope>
    <source>
        <strain evidence="3">SCPEA02</strain>
    </source>
</reference>
<dbReference type="Pfam" id="PF24832">
    <property type="entry name" value="DUF7716"/>
    <property type="match status" value="1"/>
</dbReference>
<organism evidence="2 3">
    <name type="scientific">Pyxidicoccus parkwayensis</name>
    <dbReference type="NCBI Taxonomy" id="2813578"/>
    <lineage>
        <taxon>Bacteria</taxon>
        <taxon>Pseudomonadati</taxon>
        <taxon>Myxococcota</taxon>
        <taxon>Myxococcia</taxon>
        <taxon>Myxococcales</taxon>
        <taxon>Cystobacterineae</taxon>
        <taxon>Myxococcaceae</taxon>
        <taxon>Pyxidicoccus</taxon>
    </lineage>
</organism>
<protein>
    <recommendedName>
        <fullName evidence="1">DUF7716 domain-containing protein</fullName>
    </recommendedName>
</protein>
<keyword evidence="3" id="KW-1185">Reference proteome</keyword>
<sequence length="110" mass="12550">MATLEWLGNLLSRIETYPERAHALYLEGIAPFEVKTRAVILERDVYSGELPEFAKAHGLRKSLSVAVVRGIVENARQQRPDVSPSNLVRAFNHYWKRDAFIDFDALPEDP</sequence>